<dbReference type="AlphaFoldDB" id="A0A6L5GPR4"/>
<reference evidence="3" key="1">
    <citation type="journal article" date="2020" name="Appl. Environ. Microbiol.">
        <title>Medium-Chain Fatty Acid Synthesis by 'Candidatus Weimeria bifida' gen. nov., sp. nov., and 'Candidatus Pseudoramibacter fermentans' sp. nov.</title>
        <authorList>
            <person name="Scarborough M.J."/>
            <person name="Myers K.S."/>
            <person name="Donohue T.J."/>
            <person name="Noguera D.R."/>
        </authorList>
    </citation>
    <scope>NUCLEOTIDE SEQUENCE</scope>
    <source>
        <strain evidence="3">EUB1.1</strain>
    </source>
</reference>
<evidence type="ECO:0000313" key="4">
    <source>
        <dbReference type="Proteomes" id="UP000473648"/>
    </source>
</evidence>
<sequence length="206" mass="24086">MININFFTALAAVISAVAAANSVSIAKKQLKESKIEFQKINRAFIEMEYFQENLYFGVRLTNHGNRTAINVKLSIDQDFIESIKQTIYQDILKEYNAKSFQIGVGQKYDIFIGKVENKRDPGLLPLKMHIYYEWKDSIHREKNQSEALILKSFEDDFEIDIKNYVTIYHNELNELEKKKVKSLENIHKDLEEINSNINKLSKTEEQ</sequence>
<evidence type="ECO:0000256" key="1">
    <source>
        <dbReference type="SAM" id="Coils"/>
    </source>
</evidence>
<accession>A0A6L5GPR4</accession>
<gene>
    <name evidence="3" type="ORF">FRC53_02030</name>
</gene>
<dbReference type="Proteomes" id="UP000473648">
    <property type="component" value="Unassembled WGS sequence"/>
</dbReference>
<keyword evidence="1" id="KW-0175">Coiled coil</keyword>
<feature type="chain" id="PRO_5038961986" evidence="2">
    <location>
        <begin position="19"/>
        <end position="206"/>
    </location>
</feature>
<evidence type="ECO:0000313" key="3">
    <source>
        <dbReference type="EMBL" id="MQM72214.1"/>
    </source>
</evidence>
<protein>
    <submittedName>
        <fullName evidence="3">Uncharacterized protein</fullName>
    </submittedName>
</protein>
<feature type="signal peptide" evidence="2">
    <location>
        <begin position="1"/>
        <end position="18"/>
    </location>
</feature>
<keyword evidence="4" id="KW-1185">Reference proteome</keyword>
<evidence type="ECO:0000256" key="2">
    <source>
        <dbReference type="SAM" id="SignalP"/>
    </source>
</evidence>
<keyword evidence="2" id="KW-0732">Signal</keyword>
<feature type="coiled-coil region" evidence="1">
    <location>
        <begin position="172"/>
        <end position="203"/>
    </location>
</feature>
<proteinExistence type="predicted"/>
<comment type="caution">
    <text evidence="3">The sequence shown here is derived from an EMBL/GenBank/DDBJ whole genome shotgun (WGS) entry which is preliminary data.</text>
</comment>
<dbReference type="EMBL" id="VOGB01000003">
    <property type="protein sequence ID" value="MQM72214.1"/>
    <property type="molecule type" value="Genomic_DNA"/>
</dbReference>
<organism evidence="3 4">
    <name type="scientific">Candidatus Pseudoramibacter fermentans</name>
    <dbReference type="NCBI Taxonomy" id="2594427"/>
    <lineage>
        <taxon>Bacteria</taxon>
        <taxon>Bacillati</taxon>
        <taxon>Bacillota</taxon>
        <taxon>Clostridia</taxon>
        <taxon>Eubacteriales</taxon>
        <taxon>Eubacteriaceae</taxon>
        <taxon>Pseudoramibacter</taxon>
    </lineage>
</organism>
<name>A0A6L5GPR4_9FIRM</name>